<keyword evidence="3 7" id="KW-0732">Signal</keyword>
<gene>
    <name evidence="9" type="ORF">PUW23_02640</name>
</gene>
<proteinExistence type="predicted"/>
<dbReference type="Pfam" id="PF04234">
    <property type="entry name" value="CopC"/>
    <property type="match status" value="1"/>
</dbReference>
<feature type="signal peptide" evidence="7">
    <location>
        <begin position="1"/>
        <end position="21"/>
    </location>
</feature>
<evidence type="ECO:0000256" key="1">
    <source>
        <dbReference type="ARBA" id="ARBA00004196"/>
    </source>
</evidence>
<dbReference type="GO" id="GO:0046688">
    <property type="term" value="P:response to copper ion"/>
    <property type="evidence" value="ECO:0007669"/>
    <property type="project" value="InterPro"/>
</dbReference>
<keyword evidence="6" id="KW-0472">Membrane</keyword>
<dbReference type="AlphaFoldDB" id="A0AAX3N288"/>
<evidence type="ECO:0000256" key="7">
    <source>
        <dbReference type="SAM" id="SignalP"/>
    </source>
</evidence>
<sequence>MKKVVLMLVLFLLLMPGAAFAHTHLESSLPADGEEVTTELTEVQLTFEGPIEQLSTVEVVSENGDKVELASTEVEGNVLTGTTSAPFANGNYTANWTIIGEDGHEVTGSVAFTVNAPETAPEADTPPAEENNGDTPVSNEDQGTEEPAADSSTEAPAGEAAENTAETAQPETASGGNNAGIWIAIIVVIVIAGVYVAMRKRGKK</sequence>
<evidence type="ECO:0000256" key="5">
    <source>
        <dbReference type="SAM" id="MobiDB-lite"/>
    </source>
</evidence>
<dbReference type="Proteomes" id="UP001220962">
    <property type="component" value="Chromosome"/>
</dbReference>
<feature type="region of interest" description="Disordered" evidence="5">
    <location>
        <begin position="118"/>
        <end position="176"/>
    </location>
</feature>
<keyword evidence="2" id="KW-0479">Metal-binding</keyword>
<protein>
    <submittedName>
        <fullName evidence="9">Copper resistance protein CopC</fullName>
    </submittedName>
</protein>
<dbReference type="InterPro" id="IPR032694">
    <property type="entry name" value="CopC/D"/>
</dbReference>
<organism evidence="9 10">
    <name type="scientific">Paenibacillus urinalis</name>
    <dbReference type="NCBI Taxonomy" id="521520"/>
    <lineage>
        <taxon>Bacteria</taxon>
        <taxon>Bacillati</taxon>
        <taxon>Bacillota</taxon>
        <taxon>Bacilli</taxon>
        <taxon>Bacillales</taxon>
        <taxon>Paenibacillaceae</taxon>
        <taxon>Paenibacillus</taxon>
    </lineage>
</organism>
<dbReference type="GO" id="GO:0005886">
    <property type="term" value="C:plasma membrane"/>
    <property type="evidence" value="ECO:0007669"/>
    <property type="project" value="TreeGrafter"/>
</dbReference>
<comment type="subcellular location">
    <subcellularLocation>
        <location evidence="1">Cell envelope</location>
    </subcellularLocation>
</comment>
<dbReference type="GO" id="GO:0005507">
    <property type="term" value="F:copper ion binding"/>
    <property type="evidence" value="ECO:0007669"/>
    <property type="project" value="InterPro"/>
</dbReference>
<evidence type="ECO:0000256" key="3">
    <source>
        <dbReference type="ARBA" id="ARBA00022729"/>
    </source>
</evidence>
<name>A0AAX3N288_9BACL</name>
<evidence type="ECO:0000256" key="2">
    <source>
        <dbReference type="ARBA" id="ARBA00022723"/>
    </source>
</evidence>
<dbReference type="PANTHER" id="PTHR34820">
    <property type="entry name" value="INNER MEMBRANE PROTEIN YEBZ"/>
    <property type="match status" value="1"/>
</dbReference>
<evidence type="ECO:0000313" key="9">
    <source>
        <dbReference type="EMBL" id="WDH83164.1"/>
    </source>
</evidence>
<feature type="compositionally biased region" description="Low complexity" evidence="5">
    <location>
        <begin position="153"/>
        <end position="176"/>
    </location>
</feature>
<dbReference type="GO" id="GO:0042597">
    <property type="term" value="C:periplasmic space"/>
    <property type="evidence" value="ECO:0007669"/>
    <property type="project" value="InterPro"/>
</dbReference>
<accession>A0AAX3N288</accession>
<dbReference type="RefSeq" id="WP_274359359.1">
    <property type="nucleotide sequence ID" value="NZ_CP118101.1"/>
</dbReference>
<keyword evidence="4" id="KW-0186">Copper</keyword>
<dbReference type="EMBL" id="CP118101">
    <property type="protein sequence ID" value="WDH83164.1"/>
    <property type="molecule type" value="Genomic_DNA"/>
</dbReference>
<evidence type="ECO:0000256" key="4">
    <source>
        <dbReference type="ARBA" id="ARBA00023008"/>
    </source>
</evidence>
<dbReference type="Gene3D" id="2.60.40.1220">
    <property type="match status" value="1"/>
</dbReference>
<dbReference type="GO" id="GO:0006825">
    <property type="term" value="P:copper ion transport"/>
    <property type="evidence" value="ECO:0007669"/>
    <property type="project" value="InterPro"/>
</dbReference>
<feature type="transmembrane region" description="Helical" evidence="6">
    <location>
        <begin position="179"/>
        <end position="198"/>
    </location>
</feature>
<evidence type="ECO:0000313" key="10">
    <source>
        <dbReference type="Proteomes" id="UP001220962"/>
    </source>
</evidence>
<evidence type="ECO:0000256" key="6">
    <source>
        <dbReference type="SAM" id="Phobius"/>
    </source>
</evidence>
<keyword evidence="6" id="KW-1133">Transmembrane helix</keyword>
<keyword evidence="6" id="KW-0812">Transmembrane</keyword>
<dbReference type="PANTHER" id="PTHR34820:SF4">
    <property type="entry name" value="INNER MEMBRANE PROTEIN YEBZ"/>
    <property type="match status" value="1"/>
</dbReference>
<feature type="compositionally biased region" description="Low complexity" evidence="5">
    <location>
        <begin position="118"/>
        <end position="130"/>
    </location>
</feature>
<feature type="chain" id="PRO_5043960017" evidence="7">
    <location>
        <begin position="22"/>
        <end position="204"/>
    </location>
</feature>
<dbReference type="GO" id="GO:0030313">
    <property type="term" value="C:cell envelope"/>
    <property type="evidence" value="ECO:0007669"/>
    <property type="project" value="UniProtKB-SubCell"/>
</dbReference>
<dbReference type="InterPro" id="IPR007348">
    <property type="entry name" value="CopC_dom"/>
</dbReference>
<evidence type="ECO:0000259" key="8">
    <source>
        <dbReference type="Pfam" id="PF04234"/>
    </source>
</evidence>
<dbReference type="InterPro" id="IPR014755">
    <property type="entry name" value="Cu-Rt/internalin_Ig-like"/>
</dbReference>
<dbReference type="SUPFAM" id="SSF81296">
    <property type="entry name" value="E set domains"/>
    <property type="match status" value="1"/>
</dbReference>
<dbReference type="InterPro" id="IPR014756">
    <property type="entry name" value="Ig_E-set"/>
</dbReference>
<reference evidence="9" key="1">
    <citation type="submission" date="2023-02" db="EMBL/GenBank/DDBJ databases">
        <title>Pathogen: clinical or host-associated sample.</title>
        <authorList>
            <person name="Hergert J."/>
            <person name="Casey R."/>
            <person name="Wagner J."/>
            <person name="Young E.L."/>
            <person name="Oakeson K.F."/>
        </authorList>
    </citation>
    <scope>NUCLEOTIDE SEQUENCE</scope>
    <source>
        <strain evidence="9">2022CK-00830</strain>
    </source>
</reference>
<feature type="domain" description="CopC" evidence="8">
    <location>
        <begin position="22"/>
        <end position="114"/>
    </location>
</feature>